<feature type="transmembrane region" description="Helical" evidence="10">
    <location>
        <begin position="185"/>
        <end position="204"/>
    </location>
</feature>
<evidence type="ECO:0000256" key="10">
    <source>
        <dbReference type="SAM" id="Phobius"/>
    </source>
</evidence>
<evidence type="ECO:0000256" key="6">
    <source>
        <dbReference type="ARBA" id="ARBA00022989"/>
    </source>
</evidence>
<evidence type="ECO:0000256" key="9">
    <source>
        <dbReference type="RuleBase" id="RU003945"/>
    </source>
</evidence>
<dbReference type="PANTHER" id="PTHR12428">
    <property type="entry name" value="OXA1"/>
    <property type="match status" value="1"/>
</dbReference>
<feature type="transmembrane region" description="Helical" evidence="10">
    <location>
        <begin position="143"/>
        <end position="164"/>
    </location>
</feature>
<keyword evidence="13" id="KW-1185">Reference proteome</keyword>
<dbReference type="InterPro" id="IPR028055">
    <property type="entry name" value="YidC/Oxa/ALB_C"/>
</dbReference>
<evidence type="ECO:0000313" key="12">
    <source>
        <dbReference type="EMBL" id="MFL0250101.1"/>
    </source>
</evidence>
<protein>
    <submittedName>
        <fullName evidence="12">Membrane protein insertase YidC</fullName>
    </submittedName>
</protein>
<dbReference type="Pfam" id="PF02096">
    <property type="entry name" value="60KD_IMP"/>
    <property type="match status" value="1"/>
</dbReference>
<name>A0ABW8TC93_9CLOT</name>
<dbReference type="CDD" id="cd20070">
    <property type="entry name" value="5TM_YidC_Alb3"/>
    <property type="match status" value="1"/>
</dbReference>
<comment type="similarity">
    <text evidence="9">Belongs to the OXA1/ALB3/YidC family.</text>
</comment>
<keyword evidence="4 9" id="KW-0812">Transmembrane</keyword>
<dbReference type="PANTHER" id="PTHR12428:SF65">
    <property type="entry name" value="CYTOCHROME C OXIDASE ASSEMBLY PROTEIN COX18, MITOCHONDRIAL"/>
    <property type="match status" value="1"/>
</dbReference>
<evidence type="ECO:0000256" key="4">
    <source>
        <dbReference type="ARBA" id="ARBA00022692"/>
    </source>
</evidence>
<proteinExistence type="inferred from homology"/>
<evidence type="ECO:0000256" key="3">
    <source>
        <dbReference type="ARBA" id="ARBA00022475"/>
    </source>
</evidence>
<keyword evidence="7 10" id="KW-0472">Membrane</keyword>
<dbReference type="Proteomes" id="UP001623592">
    <property type="component" value="Unassembled WGS sequence"/>
</dbReference>
<keyword evidence="6 10" id="KW-1133">Transmembrane helix</keyword>
<feature type="transmembrane region" description="Helical" evidence="10">
    <location>
        <begin position="110"/>
        <end position="131"/>
    </location>
</feature>
<keyword evidence="8" id="KW-0143">Chaperone</keyword>
<dbReference type="EMBL" id="JBJIAA010000005">
    <property type="protein sequence ID" value="MFL0250101.1"/>
    <property type="molecule type" value="Genomic_DNA"/>
</dbReference>
<dbReference type="RefSeq" id="WP_406786769.1">
    <property type="nucleotide sequence ID" value="NZ_JBJIAA010000005.1"/>
</dbReference>
<evidence type="ECO:0000313" key="13">
    <source>
        <dbReference type="Proteomes" id="UP001623592"/>
    </source>
</evidence>
<keyword evidence="5" id="KW-0653">Protein transport</keyword>
<evidence type="ECO:0000256" key="1">
    <source>
        <dbReference type="ARBA" id="ARBA00004651"/>
    </source>
</evidence>
<evidence type="ECO:0000256" key="7">
    <source>
        <dbReference type="ARBA" id="ARBA00023136"/>
    </source>
</evidence>
<dbReference type="NCBIfam" id="TIGR03592">
    <property type="entry name" value="yidC_oxa1_cterm"/>
    <property type="match status" value="1"/>
</dbReference>
<comment type="subcellular location">
    <subcellularLocation>
        <location evidence="1">Cell membrane</location>
        <topology evidence="1">Multi-pass membrane protein</topology>
    </subcellularLocation>
    <subcellularLocation>
        <location evidence="9">Membrane</location>
        <topology evidence="9">Multi-pass membrane protein</topology>
    </subcellularLocation>
</comment>
<sequence>MKIEFLNNLFVQFFNNINNVIFSAIPNKNYSYGLAIITLTILIKLVLIPFNIKMIRSNVGMTELQPVIKELQKKYKNDPQKLNQETMKLYKENNVSPFGSCLPMLLQWPILVALYYVFYSLNIKGVGFLWISDLSQKATFSNWTTWILPILSGATTYFSGILMTPKNADAAQVKQSTTMNIGMSIMLLWMSWNFRAALVLYWVVSNIFQFAQTKIIMALVSKKPEESKIITEGGVDKAVGIDLVEGSGKNKNNKKKNKK</sequence>
<dbReference type="InterPro" id="IPR047196">
    <property type="entry name" value="YidC_ALB_C"/>
</dbReference>
<accession>A0ABW8TC93</accession>
<comment type="caution">
    <text evidence="12">The sequence shown here is derived from an EMBL/GenBank/DDBJ whole genome shotgun (WGS) entry which is preliminary data.</text>
</comment>
<reference evidence="12 13" key="1">
    <citation type="submission" date="2024-11" db="EMBL/GenBank/DDBJ databases">
        <authorList>
            <person name="Heng Y.C."/>
            <person name="Lim A.C.H."/>
            <person name="Lee J.K.Y."/>
            <person name="Kittelmann S."/>
        </authorList>
    </citation>
    <scope>NUCLEOTIDE SEQUENCE [LARGE SCALE GENOMIC DNA]</scope>
    <source>
        <strain evidence="12 13">WILCCON 0114</strain>
    </source>
</reference>
<feature type="domain" description="Membrane insertase YidC/Oxa/ALB C-terminal" evidence="11">
    <location>
        <begin position="32"/>
        <end position="217"/>
    </location>
</feature>
<evidence type="ECO:0000256" key="8">
    <source>
        <dbReference type="ARBA" id="ARBA00023186"/>
    </source>
</evidence>
<evidence type="ECO:0000256" key="2">
    <source>
        <dbReference type="ARBA" id="ARBA00022448"/>
    </source>
</evidence>
<dbReference type="InterPro" id="IPR001708">
    <property type="entry name" value="YidC/ALB3/OXA1/COX18"/>
</dbReference>
<evidence type="ECO:0000259" key="11">
    <source>
        <dbReference type="Pfam" id="PF02096"/>
    </source>
</evidence>
<feature type="transmembrane region" description="Helical" evidence="10">
    <location>
        <begin position="30"/>
        <end position="52"/>
    </location>
</feature>
<evidence type="ECO:0000256" key="5">
    <source>
        <dbReference type="ARBA" id="ARBA00022927"/>
    </source>
</evidence>
<organism evidence="12 13">
    <name type="scientific">Clostridium neuense</name>
    <dbReference type="NCBI Taxonomy" id="1728934"/>
    <lineage>
        <taxon>Bacteria</taxon>
        <taxon>Bacillati</taxon>
        <taxon>Bacillota</taxon>
        <taxon>Clostridia</taxon>
        <taxon>Eubacteriales</taxon>
        <taxon>Clostridiaceae</taxon>
        <taxon>Clostridium</taxon>
    </lineage>
</organism>
<keyword evidence="3" id="KW-1003">Cell membrane</keyword>
<gene>
    <name evidence="12" type="ORF">ACJDT4_06670</name>
</gene>
<keyword evidence="2" id="KW-0813">Transport</keyword>